<dbReference type="AlphaFoldDB" id="A0A4Z1PC99"/>
<dbReference type="Proteomes" id="UP000298493">
    <property type="component" value="Unassembled WGS sequence"/>
</dbReference>
<sequence>MGLNYFASQPVLVLPPQQQHTYFTHDPHTNTGAVHNFATAQDQPSVRRSSPPRFPPRPPSLNYLSKSQDGIAGRKRSRADIHDNDDEASPAGPVQPLKPKVEPVCGPGMTLIYPDEPVLNIAAESQSGTWMEEKTDTAVIEPPSTQRPVLTARKSQRRTSNGEDSNNINHTLDPIVLRLGIGWKRVSEAQAAAVAGQETYIKNQYPYVQQPKIVLQHEGLGIFVTRSAAIDCNGSIHQWWLFTEDLNTCRLLCNSTEDEVLRRLGNKRQDERGNWVPDILADGQTIHAKDIAASMVQVNEVAESMEVDK</sequence>
<proteinExistence type="predicted"/>
<dbReference type="EMBL" id="SNSC02000002">
    <property type="protein sequence ID" value="TID26982.1"/>
    <property type="molecule type" value="Genomic_DNA"/>
</dbReference>
<evidence type="ECO:0000313" key="3">
    <source>
        <dbReference type="Proteomes" id="UP000298493"/>
    </source>
</evidence>
<protein>
    <submittedName>
        <fullName evidence="2">Uncharacterized protein</fullName>
    </submittedName>
</protein>
<gene>
    <name evidence="2" type="ORF">E6O75_ATG01475</name>
</gene>
<evidence type="ECO:0000313" key="2">
    <source>
        <dbReference type="EMBL" id="TID26982.1"/>
    </source>
</evidence>
<reference evidence="2 3" key="1">
    <citation type="submission" date="2019-04" db="EMBL/GenBank/DDBJ databases">
        <title>High contiguity whole genome sequence and gene annotation resource for two Venturia nashicola isolates.</title>
        <authorList>
            <person name="Prokchorchik M."/>
            <person name="Won K."/>
            <person name="Lee Y."/>
            <person name="Choi E.D."/>
            <person name="Segonzac C."/>
            <person name="Sohn K.H."/>
        </authorList>
    </citation>
    <scope>NUCLEOTIDE SEQUENCE [LARGE SCALE GENOMIC DNA]</scope>
    <source>
        <strain evidence="2 3">PRI2</strain>
    </source>
</reference>
<name>A0A4Z1PC99_9PEZI</name>
<dbReference type="OrthoDB" id="5359669at2759"/>
<accession>A0A4Z1PC99</accession>
<feature type="region of interest" description="Disordered" evidence="1">
    <location>
        <begin position="147"/>
        <end position="169"/>
    </location>
</feature>
<evidence type="ECO:0000256" key="1">
    <source>
        <dbReference type="SAM" id="MobiDB-lite"/>
    </source>
</evidence>
<organism evidence="2 3">
    <name type="scientific">Venturia nashicola</name>
    <dbReference type="NCBI Taxonomy" id="86259"/>
    <lineage>
        <taxon>Eukaryota</taxon>
        <taxon>Fungi</taxon>
        <taxon>Dikarya</taxon>
        <taxon>Ascomycota</taxon>
        <taxon>Pezizomycotina</taxon>
        <taxon>Dothideomycetes</taxon>
        <taxon>Pleosporomycetidae</taxon>
        <taxon>Venturiales</taxon>
        <taxon>Venturiaceae</taxon>
        <taxon>Venturia</taxon>
    </lineage>
</organism>
<keyword evidence="3" id="KW-1185">Reference proteome</keyword>
<feature type="region of interest" description="Disordered" evidence="1">
    <location>
        <begin position="40"/>
        <end position="100"/>
    </location>
</feature>
<feature type="compositionally biased region" description="Polar residues" evidence="1">
    <location>
        <begin position="158"/>
        <end position="169"/>
    </location>
</feature>
<comment type="caution">
    <text evidence="2">The sequence shown here is derived from an EMBL/GenBank/DDBJ whole genome shotgun (WGS) entry which is preliminary data.</text>
</comment>